<evidence type="ECO:0000313" key="1">
    <source>
        <dbReference type="EMBL" id="MDZ8120063.1"/>
    </source>
</evidence>
<dbReference type="Proteomes" id="UP001290861">
    <property type="component" value="Unassembled WGS sequence"/>
</dbReference>
<protein>
    <submittedName>
        <fullName evidence="1">Uncharacterized protein</fullName>
    </submittedName>
</protein>
<proteinExistence type="predicted"/>
<name>A0ABU5N0X5_9BACT</name>
<comment type="caution">
    <text evidence="1">The sequence shown here is derived from an EMBL/GenBank/DDBJ whole genome shotgun (WGS) entry which is preliminary data.</text>
</comment>
<dbReference type="EMBL" id="JARVCO010000012">
    <property type="protein sequence ID" value="MDZ8120063.1"/>
    <property type="molecule type" value="Genomic_DNA"/>
</dbReference>
<organism evidence="1 2">
    <name type="scientific">Pontiella agarivorans</name>
    <dbReference type="NCBI Taxonomy" id="3038953"/>
    <lineage>
        <taxon>Bacteria</taxon>
        <taxon>Pseudomonadati</taxon>
        <taxon>Kiritimatiellota</taxon>
        <taxon>Kiritimatiellia</taxon>
        <taxon>Kiritimatiellales</taxon>
        <taxon>Pontiellaceae</taxon>
        <taxon>Pontiella</taxon>
    </lineage>
</organism>
<reference evidence="1 2" key="1">
    <citation type="journal article" date="2024" name="Appl. Environ. Microbiol.">
        <title>Pontiella agarivorans sp. nov., a novel marine anaerobic bacterium capable of degrading macroalgal polysaccharides and fixing nitrogen.</title>
        <authorList>
            <person name="Liu N."/>
            <person name="Kivenson V."/>
            <person name="Peng X."/>
            <person name="Cui Z."/>
            <person name="Lankiewicz T.S."/>
            <person name="Gosselin K.M."/>
            <person name="English C.J."/>
            <person name="Blair E.M."/>
            <person name="O'Malley M.A."/>
            <person name="Valentine D.L."/>
        </authorList>
    </citation>
    <scope>NUCLEOTIDE SEQUENCE [LARGE SCALE GENOMIC DNA]</scope>
    <source>
        <strain evidence="1 2">NLcol2</strain>
    </source>
</reference>
<keyword evidence="2" id="KW-1185">Reference proteome</keyword>
<gene>
    <name evidence="1" type="ORF">P9H32_15640</name>
</gene>
<accession>A0ABU5N0X5</accession>
<sequence length="57" mass="6039">MQIAASTLFDSAVAALKQPVPASAKQLYPMDLITKASAGVEISFFQLLEKSGAKEII</sequence>
<evidence type="ECO:0000313" key="2">
    <source>
        <dbReference type="Proteomes" id="UP001290861"/>
    </source>
</evidence>